<evidence type="ECO:0000259" key="2">
    <source>
        <dbReference type="Pfam" id="PF07699"/>
    </source>
</evidence>
<keyword evidence="1" id="KW-1133">Transmembrane helix</keyword>
<dbReference type="InterPro" id="IPR011641">
    <property type="entry name" value="Tyr-kin_ephrin_A/B_rcpt-like"/>
</dbReference>
<evidence type="ECO:0000256" key="1">
    <source>
        <dbReference type="SAM" id="Phobius"/>
    </source>
</evidence>
<feature type="transmembrane region" description="Helical" evidence="1">
    <location>
        <begin position="20"/>
        <end position="42"/>
    </location>
</feature>
<proteinExistence type="predicted"/>
<evidence type="ECO:0000313" key="4">
    <source>
        <dbReference type="Proteomes" id="UP001283361"/>
    </source>
</evidence>
<evidence type="ECO:0000313" key="3">
    <source>
        <dbReference type="EMBL" id="KAK3776378.1"/>
    </source>
</evidence>
<comment type="caution">
    <text evidence="3">The sequence shown here is derived from an EMBL/GenBank/DDBJ whole genome shotgun (WGS) entry which is preliminary data.</text>
</comment>
<keyword evidence="4" id="KW-1185">Reference proteome</keyword>
<dbReference type="Gene3D" id="2.10.50.10">
    <property type="entry name" value="Tumor Necrosis Factor Receptor, subunit A, domain 2"/>
    <property type="match status" value="1"/>
</dbReference>
<dbReference type="AlphaFoldDB" id="A0AAE0ZVC6"/>
<dbReference type="EMBL" id="JAWDGP010003216">
    <property type="protein sequence ID" value="KAK3776378.1"/>
    <property type="molecule type" value="Genomic_DNA"/>
</dbReference>
<organism evidence="3 4">
    <name type="scientific">Elysia crispata</name>
    <name type="common">lettuce slug</name>
    <dbReference type="NCBI Taxonomy" id="231223"/>
    <lineage>
        <taxon>Eukaryota</taxon>
        <taxon>Metazoa</taxon>
        <taxon>Spiralia</taxon>
        <taxon>Lophotrochozoa</taxon>
        <taxon>Mollusca</taxon>
        <taxon>Gastropoda</taxon>
        <taxon>Heterobranchia</taxon>
        <taxon>Euthyneura</taxon>
        <taxon>Panpulmonata</taxon>
        <taxon>Sacoglossa</taxon>
        <taxon>Placobranchoidea</taxon>
        <taxon>Plakobranchidae</taxon>
        <taxon>Elysia</taxon>
    </lineage>
</organism>
<sequence length="392" mass="43904">MKSRKDRHLDRELVHELREILFISALVASLVLANLPSATAYVDLRGSSCANEELLRSIPKELVTWSGVIQLEMKCLDGYDPPLNMPDYKIFQCKPDGSAWDPPIFPDCTNKLYPRTVYALFSATVDPGACADFTIGGRNRRSVKLTSSNGTREILHCPSGPAFDFCKVLEAKVVCNLHRNKELDSVQNLGLKKPHIFVKINFPFNADTARAALNTTLEKVRYDFKAKLEQLTGWTSDAFSRLHGTCPNGTVMVINERDHLACRGCSLGHYLDMNLKRCELCAPGYYNDYPLQVSCKLCPAMRGVSNSTVWNIVKSKARNGSYAMVLCPTLTKDRNGNFLVETGPAQPPNYYERRAHIDYYAARLSSFEENQPSPLTVLPACFVFTLCWIIGV</sequence>
<feature type="domain" description="Tyrosine-protein kinase ephrin type A/B receptor-like" evidence="2">
    <location>
        <begin position="268"/>
        <end position="300"/>
    </location>
</feature>
<dbReference type="Proteomes" id="UP001283361">
    <property type="component" value="Unassembled WGS sequence"/>
</dbReference>
<keyword evidence="1" id="KW-0812">Transmembrane</keyword>
<name>A0AAE0ZVC6_9GAST</name>
<gene>
    <name evidence="3" type="ORF">RRG08_023732</name>
</gene>
<accession>A0AAE0ZVC6</accession>
<dbReference type="SMART" id="SM01411">
    <property type="entry name" value="Ephrin_rec_like"/>
    <property type="match status" value="1"/>
</dbReference>
<reference evidence="3" key="1">
    <citation type="journal article" date="2023" name="G3 (Bethesda)">
        <title>A reference genome for the long-term kleptoplast-retaining sea slug Elysia crispata morphotype clarki.</title>
        <authorList>
            <person name="Eastman K.E."/>
            <person name="Pendleton A.L."/>
            <person name="Shaikh M.A."/>
            <person name="Suttiyut T."/>
            <person name="Ogas R."/>
            <person name="Tomko P."/>
            <person name="Gavelis G."/>
            <person name="Widhalm J.R."/>
            <person name="Wisecaver J.H."/>
        </authorList>
    </citation>
    <scope>NUCLEOTIDE SEQUENCE</scope>
    <source>
        <strain evidence="3">ECLA1</strain>
    </source>
</reference>
<protein>
    <recommendedName>
        <fullName evidence="2">Tyrosine-protein kinase ephrin type A/B receptor-like domain-containing protein</fullName>
    </recommendedName>
</protein>
<dbReference type="Pfam" id="PF07699">
    <property type="entry name" value="Ephrin_rec_like"/>
    <property type="match status" value="1"/>
</dbReference>
<keyword evidence="1" id="KW-0472">Membrane</keyword>